<accession>A0A1W1I2Q8</accession>
<dbReference type="Proteomes" id="UP000192042">
    <property type="component" value="Chromosome I"/>
</dbReference>
<dbReference type="CDD" id="cd00156">
    <property type="entry name" value="REC"/>
    <property type="match status" value="1"/>
</dbReference>
<dbReference type="AlphaFoldDB" id="A0A1W1I2Q8"/>
<evidence type="ECO:0000313" key="4">
    <source>
        <dbReference type="EMBL" id="SLM47287.1"/>
    </source>
</evidence>
<dbReference type="InterPro" id="IPR050595">
    <property type="entry name" value="Bact_response_regulator"/>
</dbReference>
<evidence type="ECO:0000259" key="3">
    <source>
        <dbReference type="PROSITE" id="PS50110"/>
    </source>
</evidence>
<gene>
    <name evidence="4" type="ORF">NSJP_1115</name>
</gene>
<keyword evidence="1 2" id="KW-0597">Phosphoprotein</keyword>
<feature type="domain" description="Response regulatory" evidence="3">
    <location>
        <begin position="8"/>
        <end position="121"/>
    </location>
</feature>
<evidence type="ECO:0000313" key="5">
    <source>
        <dbReference type="Proteomes" id="UP000192042"/>
    </source>
</evidence>
<dbReference type="KEGG" id="nja:NSJP_1115"/>
<dbReference type="RefSeq" id="WP_172834175.1">
    <property type="nucleotide sequence ID" value="NZ_LT828648.1"/>
</dbReference>
<evidence type="ECO:0000256" key="1">
    <source>
        <dbReference type="ARBA" id="ARBA00022553"/>
    </source>
</evidence>
<dbReference type="PANTHER" id="PTHR44591">
    <property type="entry name" value="STRESS RESPONSE REGULATOR PROTEIN 1"/>
    <property type="match status" value="1"/>
</dbReference>
<dbReference type="EMBL" id="LT828648">
    <property type="protein sequence ID" value="SLM47287.1"/>
    <property type="molecule type" value="Genomic_DNA"/>
</dbReference>
<dbReference type="InterPro" id="IPR001789">
    <property type="entry name" value="Sig_transdc_resp-reg_receiver"/>
</dbReference>
<dbReference type="InterPro" id="IPR011006">
    <property type="entry name" value="CheY-like_superfamily"/>
</dbReference>
<dbReference type="STRING" id="1325564.NSJP_1115"/>
<protein>
    <submittedName>
        <fullName evidence="4">Putative Response regulator, CheY-like</fullName>
    </submittedName>
</protein>
<evidence type="ECO:0000256" key="2">
    <source>
        <dbReference type="PROSITE-ProRule" id="PRU00169"/>
    </source>
</evidence>
<dbReference type="SMART" id="SM00448">
    <property type="entry name" value="REC"/>
    <property type="match status" value="1"/>
</dbReference>
<dbReference type="PANTHER" id="PTHR44591:SF3">
    <property type="entry name" value="RESPONSE REGULATORY DOMAIN-CONTAINING PROTEIN"/>
    <property type="match status" value="1"/>
</dbReference>
<proteinExistence type="predicted"/>
<sequence>MLHRHAEVVLIVEDDREMRSLLCDEFWSAGYQLREARDGDEAFQAVLQSVPDLILTDLRMPAGGAEYISRLRTVAPACPIVVMTAFGDPAVKAAVLQAGATVYFDKPVRVGELKACIEQLLLDAQSLPRSQG</sequence>
<keyword evidence="5" id="KW-1185">Reference proteome</keyword>
<dbReference type="Pfam" id="PF00072">
    <property type="entry name" value="Response_reg"/>
    <property type="match status" value="1"/>
</dbReference>
<dbReference type="Gene3D" id="3.40.50.2300">
    <property type="match status" value="1"/>
</dbReference>
<dbReference type="SUPFAM" id="SSF52172">
    <property type="entry name" value="CheY-like"/>
    <property type="match status" value="1"/>
</dbReference>
<feature type="modified residue" description="4-aspartylphosphate" evidence="2">
    <location>
        <position position="57"/>
    </location>
</feature>
<name>A0A1W1I2Q8_9BACT</name>
<dbReference type="GO" id="GO:0000160">
    <property type="term" value="P:phosphorelay signal transduction system"/>
    <property type="evidence" value="ECO:0007669"/>
    <property type="project" value="InterPro"/>
</dbReference>
<dbReference type="PROSITE" id="PS50110">
    <property type="entry name" value="RESPONSE_REGULATORY"/>
    <property type="match status" value="1"/>
</dbReference>
<reference evidence="4 5" key="1">
    <citation type="submission" date="2017-03" db="EMBL/GenBank/DDBJ databases">
        <authorList>
            <person name="Afonso C.L."/>
            <person name="Miller P.J."/>
            <person name="Scott M.A."/>
            <person name="Spackman E."/>
            <person name="Goraichik I."/>
            <person name="Dimitrov K.M."/>
            <person name="Suarez D.L."/>
            <person name="Swayne D.E."/>
        </authorList>
    </citation>
    <scope>NUCLEOTIDE SEQUENCE [LARGE SCALE GENOMIC DNA]</scope>
    <source>
        <strain evidence="4">Genome sequencing of Nitrospira japonica strain NJ11</strain>
    </source>
</reference>
<organism evidence="4 5">
    <name type="scientific">Nitrospira japonica</name>
    <dbReference type="NCBI Taxonomy" id="1325564"/>
    <lineage>
        <taxon>Bacteria</taxon>
        <taxon>Pseudomonadati</taxon>
        <taxon>Nitrospirota</taxon>
        <taxon>Nitrospiria</taxon>
        <taxon>Nitrospirales</taxon>
        <taxon>Nitrospiraceae</taxon>
        <taxon>Nitrospira</taxon>
    </lineage>
</organism>